<organism evidence="12 13">
    <name type="scientific">Prolixibacter bellariivorans</name>
    <dbReference type="NCBI Taxonomy" id="314319"/>
    <lineage>
        <taxon>Bacteria</taxon>
        <taxon>Pseudomonadati</taxon>
        <taxon>Bacteroidota</taxon>
        <taxon>Bacteroidia</taxon>
        <taxon>Marinilabiliales</taxon>
        <taxon>Prolixibacteraceae</taxon>
        <taxon>Prolixibacter</taxon>
    </lineage>
</organism>
<evidence type="ECO:0000259" key="11">
    <source>
        <dbReference type="Pfam" id="PF07715"/>
    </source>
</evidence>
<dbReference type="Proteomes" id="UP000391834">
    <property type="component" value="Unassembled WGS sequence"/>
</dbReference>
<dbReference type="Gene3D" id="2.60.40.1120">
    <property type="entry name" value="Carboxypeptidase-like, regulatory domain"/>
    <property type="match status" value="1"/>
</dbReference>
<dbReference type="InterPro" id="IPR012910">
    <property type="entry name" value="Plug_dom"/>
</dbReference>
<comment type="subcellular location">
    <subcellularLocation>
        <location evidence="1 8">Cell outer membrane</location>
        <topology evidence="1 8">Multi-pass membrane protein</topology>
    </subcellularLocation>
</comment>
<dbReference type="InterPro" id="IPR037066">
    <property type="entry name" value="Plug_dom_sf"/>
</dbReference>
<reference evidence="12 13" key="1">
    <citation type="submission" date="2019-10" db="EMBL/GenBank/DDBJ databases">
        <title>Prolixibacter strains distinguished by the presence of nitrate reductase genes were adept at nitrate-dependent anaerobic corrosion of metallic iron and carbon steel.</title>
        <authorList>
            <person name="Iino T."/>
            <person name="Shono N."/>
            <person name="Ito K."/>
            <person name="Nakamura R."/>
            <person name="Sueoka K."/>
            <person name="Harayama S."/>
            <person name="Ohkuma M."/>
        </authorList>
    </citation>
    <scope>NUCLEOTIDE SEQUENCE [LARGE SCALE GENOMIC DNA]</scope>
    <source>
        <strain evidence="12 13">JCM 13498</strain>
    </source>
</reference>
<feature type="domain" description="TonB-dependent receptor plug" evidence="11">
    <location>
        <begin position="191"/>
        <end position="298"/>
    </location>
</feature>
<dbReference type="Gene3D" id="2.40.170.20">
    <property type="entry name" value="TonB-dependent receptor, beta-barrel domain"/>
    <property type="match status" value="1"/>
</dbReference>
<dbReference type="Pfam" id="PF00593">
    <property type="entry name" value="TonB_dep_Rec_b-barrel"/>
    <property type="match status" value="1"/>
</dbReference>
<gene>
    <name evidence="12" type="ORF">PbJCM13498_38600</name>
</gene>
<dbReference type="EMBL" id="BLAX01000001">
    <property type="protein sequence ID" value="GET34997.1"/>
    <property type="molecule type" value="Genomic_DNA"/>
</dbReference>
<protein>
    <submittedName>
        <fullName evidence="12">SusC/RagA family TonB-linked outer membrane protein</fullName>
    </submittedName>
</protein>
<dbReference type="OrthoDB" id="1108421at2"/>
<evidence type="ECO:0000256" key="7">
    <source>
        <dbReference type="ARBA" id="ARBA00023237"/>
    </source>
</evidence>
<accession>A0A5M4B5K7</accession>
<dbReference type="NCBIfam" id="TIGR04057">
    <property type="entry name" value="SusC_RagA_signa"/>
    <property type="match status" value="1"/>
</dbReference>
<feature type="domain" description="TonB-dependent receptor-like beta-barrel" evidence="10">
    <location>
        <begin position="437"/>
        <end position="1048"/>
    </location>
</feature>
<evidence type="ECO:0000259" key="10">
    <source>
        <dbReference type="Pfam" id="PF00593"/>
    </source>
</evidence>
<dbReference type="Gene3D" id="2.170.130.10">
    <property type="entry name" value="TonB-dependent receptor, plug domain"/>
    <property type="match status" value="1"/>
</dbReference>
<dbReference type="Pfam" id="PF13715">
    <property type="entry name" value="CarbopepD_reg_2"/>
    <property type="match status" value="1"/>
</dbReference>
<dbReference type="InterPro" id="IPR023997">
    <property type="entry name" value="TonB-dep_OMP_SusC/RagA_CS"/>
</dbReference>
<evidence type="ECO:0000256" key="8">
    <source>
        <dbReference type="PROSITE-ProRule" id="PRU01360"/>
    </source>
</evidence>
<comment type="similarity">
    <text evidence="8 9">Belongs to the TonB-dependent receptor family.</text>
</comment>
<keyword evidence="6 8" id="KW-0472">Membrane</keyword>
<evidence type="ECO:0000256" key="3">
    <source>
        <dbReference type="ARBA" id="ARBA00022452"/>
    </source>
</evidence>
<evidence type="ECO:0000256" key="4">
    <source>
        <dbReference type="ARBA" id="ARBA00022692"/>
    </source>
</evidence>
<comment type="caution">
    <text evidence="12">The sequence shown here is derived from an EMBL/GenBank/DDBJ whole genome shotgun (WGS) entry which is preliminary data.</text>
</comment>
<name>A0A5M4B5K7_9BACT</name>
<dbReference type="InterPro" id="IPR008969">
    <property type="entry name" value="CarboxyPept-like_regulatory"/>
</dbReference>
<keyword evidence="2 8" id="KW-0813">Transport</keyword>
<dbReference type="AlphaFoldDB" id="A0A5M4B5K7"/>
<evidence type="ECO:0000256" key="9">
    <source>
        <dbReference type="RuleBase" id="RU003357"/>
    </source>
</evidence>
<evidence type="ECO:0000256" key="5">
    <source>
        <dbReference type="ARBA" id="ARBA00023077"/>
    </source>
</evidence>
<keyword evidence="7 8" id="KW-0998">Cell outer membrane</keyword>
<dbReference type="PROSITE" id="PS52016">
    <property type="entry name" value="TONB_DEPENDENT_REC_3"/>
    <property type="match status" value="1"/>
</dbReference>
<evidence type="ECO:0000256" key="2">
    <source>
        <dbReference type="ARBA" id="ARBA00022448"/>
    </source>
</evidence>
<dbReference type="InterPro" id="IPR023996">
    <property type="entry name" value="TonB-dep_OMP_SusC/RagA"/>
</dbReference>
<keyword evidence="13" id="KW-1185">Reference proteome</keyword>
<sequence>MTLSAKTYSQAVRLNLQVENANIVQVFDQIEKISEFGFFFKSDQMDLTKRYNLSIENASIDQILSQVLDLSKYKYQIVDRNIVISKRAVETAQSGQQDKHNVNGTVTDEDGVPLPGVTIVIKGTTSGTITDTNGNYTISDVSDSNVLVFSFIGMVAQDVSVQARQTIDVTMKRETYGIQEVVAIGYGTMRKQDVTGSISQAKGEELVQDQSFSALDNLRGKVSGVNIFSNSGQPGAYSSRVVIRGVSTINSSSSPLYVVDGVVMEDFGLINPNDIESIEVLKDASSAAIYGARGANGVILVTTKRGKEHGKGTTISYQGSASVSTMARYMDVLNAQEWTDAFMIGLENENKYMDYNWSLDRTDWFTDPNYFDAQGNPLYDTNWQKEATRTAFSQNHQLNIQQAGEKSSAGAFLNYTDQQGIVNNTYSKRINAKLAFDGDPTKWLSTSLNLSVNHTWGRYTPETGGGQEARRTMIEMLPWLPVRDANGVYTTSASSSMSDTFGFEGMSNPVMILDLQRRMRYNTQIFGNTALTFHLMDGLDLKTQFGIDSHTLTSKGYSSISLNNISMPNGWAYINHTNTFYWQEETYLTYQKVLGVHRLNAMAGLSWQERTYNWDESRTEGFSDDFFRWYNMEVGTTPSAPKSDYNAWSMNSYFLRLAYTYNDKYSATVTGRYDGSSKFGKNNKYAFFPSAGLAWIVSQEDFLKDNATISTLKLHTSYGFTGNSEIDSYKSLASISSGTYLLNGSRAPYSYINSMANPDLKWEKTAQWDMGFNLGLFRNKLNFDISYYHKKTTDLLLDTPLPTSSGFSSIYKNIGSVQNQGLDILVDATPVRSGDFQWNVTLNLNYNKNKILHLGENDEDIELNYWVGGSESILRVGENLSSFYGYRRLGVYTIEDYEAGNCDKNQIGRAKRTNEKEIIGKGMPDWTGSLINNFRYKNLDLTVDLQFVWGVETMQQFYHPTYDRFGITNGLTNILYDAYNGTNPNTMEQAIYLTNSGHAGQNTTVDSGWIADGSYLRGNLIQLGYTFSDTQCRAIGLSKLRLYASVNNAFLICSSKYNGFDPESTSHQGTGLSDKFGQNMTFYAYPRARTWTMGLNVTF</sequence>
<keyword evidence="4 8" id="KW-0812">Transmembrane</keyword>
<dbReference type="InterPro" id="IPR036942">
    <property type="entry name" value="Beta-barrel_TonB_sf"/>
</dbReference>
<dbReference type="SUPFAM" id="SSF49464">
    <property type="entry name" value="Carboxypeptidase regulatory domain-like"/>
    <property type="match status" value="1"/>
</dbReference>
<dbReference type="Pfam" id="PF07715">
    <property type="entry name" value="Plug"/>
    <property type="match status" value="1"/>
</dbReference>
<keyword evidence="3 8" id="KW-1134">Transmembrane beta strand</keyword>
<dbReference type="SUPFAM" id="SSF56935">
    <property type="entry name" value="Porins"/>
    <property type="match status" value="1"/>
</dbReference>
<evidence type="ECO:0000256" key="6">
    <source>
        <dbReference type="ARBA" id="ARBA00023136"/>
    </source>
</evidence>
<proteinExistence type="inferred from homology"/>
<evidence type="ECO:0000313" key="12">
    <source>
        <dbReference type="EMBL" id="GET34997.1"/>
    </source>
</evidence>
<evidence type="ECO:0000313" key="13">
    <source>
        <dbReference type="Proteomes" id="UP000391834"/>
    </source>
</evidence>
<dbReference type="InterPro" id="IPR039426">
    <property type="entry name" value="TonB-dep_rcpt-like"/>
</dbReference>
<dbReference type="NCBIfam" id="TIGR04056">
    <property type="entry name" value="OMP_RagA_SusC"/>
    <property type="match status" value="1"/>
</dbReference>
<dbReference type="InterPro" id="IPR000531">
    <property type="entry name" value="Beta-barrel_TonB"/>
</dbReference>
<keyword evidence="5 9" id="KW-0798">TonB box</keyword>
<dbReference type="GO" id="GO:0009279">
    <property type="term" value="C:cell outer membrane"/>
    <property type="evidence" value="ECO:0007669"/>
    <property type="project" value="UniProtKB-SubCell"/>
</dbReference>
<evidence type="ECO:0000256" key="1">
    <source>
        <dbReference type="ARBA" id="ARBA00004571"/>
    </source>
</evidence>